<dbReference type="SMART" id="SM00861">
    <property type="entry name" value="Transket_pyr"/>
    <property type="match status" value="1"/>
</dbReference>
<dbReference type="EC" id="1.2.4.4" evidence="3"/>
<keyword evidence="4" id="KW-0560">Oxidoreductase</keyword>
<dbReference type="Proteomes" id="UP000008514">
    <property type="component" value="Chromosome"/>
</dbReference>
<dbReference type="eggNOG" id="COG1071">
    <property type="taxonomic scope" value="Bacteria"/>
</dbReference>
<protein>
    <recommendedName>
        <fullName evidence="3">3-methyl-2-oxobutanoate dehydrogenase (2-methylpropanoyl-transferring)</fullName>
        <ecNumber evidence="3">1.2.4.4</ecNumber>
    </recommendedName>
</protein>
<dbReference type="Pfam" id="PF02779">
    <property type="entry name" value="Transket_pyr"/>
    <property type="match status" value="1"/>
</dbReference>
<dbReference type="CDD" id="cd02000">
    <property type="entry name" value="TPP_E1_PDC_ADC_BCADC"/>
    <property type="match status" value="1"/>
</dbReference>
<dbReference type="InterPro" id="IPR029061">
    <property type="entry name" value="THDP-binding"/>
</dbReference>
<keyword evidence="8" id="KW-1185">Reference proteome</keyword>
<dbReference type="GO" id="GO:0003863">
    <property type="term" value="F:branched-chain 2-oxo acid dehydrogenase activity"/>
    <property type="evidence" value="ECO:0007669"/>
    <property type="project" value="UniProtKB-EC"/>
</dbReference>
<evidence type="ECO:0000256" key="4">
    <source>
        <dbReference type="ARBA" id="ARBA00023002"/>
    </source>
</evidence>
<evidence type="ECO:0000256" key="3">
    <source>
        <dbReference type="ARBA" id="ARBA00012277"/>
    </source>
</evidence>
<dbReference type="InterPro" id="IPR001017">
    <property type="entry name" value="DH_E1"/>
</dbReference>
<evidence type="ECO:0000313" key="8">
    <source>
        <dbReference type="Proteomes" id="UP000008514"/>
    </source>
</evidence>
<dbReference type="AlphaFoldDB" id="K4IM89"/>
<evidence type="ECO:0000256" key="1">
    <source>
        <dbReference type="ARBA" id="ARBA00001964"/>
    </source>
</evidence>
<comment type="cofactor">
    <cofactor evidence="1">
        <name>thiamine diphosphate</name>
        <dbReference type="ChEBI" id="CHEBI:58937"/>
    </cofactor>
</comment>
<dbReference type="PANTHER" id="PTHR42980">
    <property type="entry name" value="2-OXOISOVALERATE DEHYDROGENASE SUBUNIT BETA-RELATED"/>
    <property type="match status" value="1"/>
</dbReference>
<dbReference type="InterPro" id="IPR009014">
    <property type="entry name" value="Transketo_C/PFOR_II"/>
</dbReference>
<dbReference type="Gene3D" id="3.40.50.970">
    <property type="match status" value="2"/>
</dbReference>
<accession>K4IM89</accession>
<reference evidence="7" key="1">
    <citation type="submission" date="2006-03" db="EMBL/GenBank/DDBJ databases">
        <authorList>
            <person name="Bowman J."/>
            <person name="Ferriera S."/>
            <person name="Johnson J."/>
            <person name="Kravitz S."/>
            <person name="Halpern A."/>
            <person name="Remington K."/>
            <person name="Beeson K."/>
            <person name="Tran B."/>
            <person name="Rogers Y.-H."/>
            <person name="Friedman R."/>
            <person name="Venter J.C."/>
        </authorList>
    </citation>
    <scope>NUCLEOTIDE SEQUENCE [LARGE SCALE GENOMIC DNA]</scope>
    <source>
        <strain evidence="7">ATCC 700755</strain>
    </source>
</reference>
<dbReference type="OrthoDB" id="9769337at2"/>
<dbReference type="SUPFAM" id="SSF52518">
    <property type="entry name" value="Thiamin diphosphate-binding fold (THDP-binding)"/>
    <property type="match status" value="2"/>
</dbReference>
<dbReference type="Gene3D" id="3.40.50.920">
    <property type="match status" value="1"/>
</dbReference>
<evidence type="ECO:0000259" key="6">
    <source>
        <dbReference type="SMART" id="SM00861"/>
    </source>
</evidence>
<dbReference type="PANTHER" id="PTHR42980:SF1">
    <property type="entry name" value="2-OXOISOVALERATE DEHYDROGENASE SUBUNIT BETA, MITOCHONDRIAL"/>
    <property type="match status" value="1"/>
</dbReference>
<dbReference type="KEGG" id="ptq:P700755_003587"/>
<dbReference type="eggNOG" id="COG0022">
    <property type="taxonomic scope" value="Bacteria"/>
</dbReference>
<evidence type="ECO:0000313" key="7">
    <source>
        <dbReference type="EMBL" id="AFU70186.1"/>
    </source>
</evidence>
<dbReference type="InterPro" id="IPR005475">
    <property type="entry name" value="Transketolase-like_Pyr-bd"/>
</dbReference>
<gene>
    <name evidence="7" type="ordered locus">P700755_003587</name>
</gene>
<reference evidence="7" key="2">
    <citation type="submission" date="2012-09" db="EMBL/GenBank/DDBJ databases">
        <title>The complete sequence of Psychroflexus torquis an extreme psychrophile from sea-ice that is stimulated by light.</title>
        <authorList>
            <person name="Feng S."/>
            <person name="Powell S.M."/>
            <person name="Bowman J.P."/>
        </authorList>
    </citation>
    <scope>NUCLEOTIDE SEQUENCE [LARGE SCALE GENOMIC DNA]</scope>
    <source>
        <strain evidence="7">ATCC 700755</strain>
    </source>
</reference>
<name>K4IM89_PSYTT</name>
<dbReference type="GO" id="GO:0009083">
    <property type="term" value="P:branched-chain amino acid catabolic process"/>
    <property type="evidence" value="ECO:0007669"/>
    <property type="project" value="TreeGrafter"/>
</dbReference>
<evidence type="ECO:0000256" key="2">
    <source>
        <dbReference type="ARBA" id="ARBA00003906"/>
    </source>
</evidence>
<dbReference type="Pfam" id="PF02780">
    <property type="entry name" value="Transketolase_C"/>
    <property type="match status" value="1"/>
</dbReference>
<dbReference type="InterPro" id="IPR033248">
    <property type="entry name" value="Transketolase_C"/>
</dbReference>
<dbReference type="HOGENOM" id="CLU_350462_0_0_10"/>
<dbReference type="EMBL" id="CP003879">
    <property type="protein sequence ID" value="AFU70186.1"/>
    <property type="molecule type" value="Genomic_DNA"/>
</dbReference>
<keyword evidence="5" id="KW-0786">Thiamine pyrophosphate</keyword>
<dbReference type="GO" id="GO:0007584">
    <property type="term" value="P:response to nutrient"/>
    <property type="evidence" value="ECO:0007669"/>
    <property type="project" value="TreeGrafter"/>
</dbReference>
<evidence type="ECO:0000256" key="5">
    <source>
        <dbReference type="ARBA" id="ARBA00023052"/>
    </source>
</evidence>
<proteinExistence type="predicted"/>
<comment type="function">
    <text evidence="2">E1 component of the 2-oxoglutarate dehydrogenase (OGDH) complex which catalyzes the decarboxylation of 2-oxoglutarate, the first step in the conversion of 2-oxoglutarate to succinyl-CoA and CO(2).</text>
</comment>
<dbReference type="STRING" id="313595.P700755_003587"/>
<feature type="domain" description="Transketolase-like pyrimidine-binding" evidence="6">
    <location>
        <begin position="469"/>
        <end position="643"/>
    </location>
</feature>
<sequence length="803" mass="90654">MQDKIQKEDISFEDFKKEVLEDYKMAVTSRECSLLGRREVLTGKAKFGIFGDGKEIPQLAWAKCFKNGDFRSGYYRDQTFMMAIGQLSIQQFFAGLYANTNLSDEPMSGGRQMGGHFMTHSLNEDGSWKNLTEQKNSSADISPTAGQMPRLLGLAQASKIYRHVKGIQNSDQFSIDGNEIAWGTIGNASTSEGLFWETFNAAGVMQVPMVINVWDDDYGISVHARKQTTKENISEILKGFQKEKDTNGYEILVVKGWDYPALIEAYQKAEKIAREQHVPVLIHVVEVTQPQGHSTSGSHERYKSEDRLQWEKEHDCNLKMREWIISNGFAIDEELIDLEKSIKKDVRKGKQDAWTAFGKTAKSENKTVISLLTNLANSTENKSSVMSLVEELKNNDEPLKSVVLASARKALRYVRREETSAKTQLIQWMDDFVERTQPDYSSHLWSEYKGRATQIESIEPTYADDAKEVDARIILRDNFDKIFETRPETLIFGEDSGEIGDVNQGLEGLQEKYGELRVADTGIREATILGQGIGMSLRGLRPIAEIQYLDYLLYALQIMSDDLATTAYRSKGKQKSPLIVRTRGHRLEGIWHSGSPMGGILNLIRGINVLVPRNMTKAAGFYNTMLDSDEPALIVECLNGYRLKEKRPNNFGEFKTPVGEVETIRKGRDITVVSYGSTLRIIEQAAKELEDVDINIEIIDCQSLVPFDLNHDIVKSLENTNRLLVVDEDVPGGASAYILQQIIDVQDGYRFLDSKPQTLTAKAHRPAYGTDGDYFSKPSTEDVFEKIYAIMNEFKPSDYPKLK</sequence>
<dbReference type="Pfam" id="PF00676">
    <property type="entry name" value="E1_dh"/>
    <property type="match status" value="1"/>
</dbReference>
<organism evidence="7 8">
    <name type="scientific">Psychroflexus torquis (strain ATCC 700755 / CIP 106069 / ACAM 623)</name>
    <dbReference type="NCBI Taxonomy" id="313595"/>
    <lineage>
        <taxon>Bacteria</taxon>
        <taxon>Pseudomonadati</taxon>
        <taxon>Bacteroidota</taxon>
        <taxon>Flavobacteriia</taxon>
        <taxon>Flavobacteriales</taxon>
        <taxon>Flavobacteriaceae</taxon>
        <taxon>Psychroflexus</taxon>
    </lineage>
</organism>
<dbReference type="RefSeq" id="WP_015025732.1">
    <property type="nucleotide sequence ID" value="NC_018721.1"/>
</dbReference>
<dbReference type="SUPFAM" id="SSF52922">
    <property type="entry name" value="TK C-terminal domain-like"/>
    <property type="match status" value="1"/>
</dbReference>